<dbReference type="InterPro" id="IPR001005">
    <property type="entry name" value="SANT/Myb"/>
</dbReference>
<dbReference type="EMBL" id="RBNI01002261">
    <property type="protein sequence ID" value="RUP49481.1"/>
    <property type="molecule type" value="Genomic_DNA"/>
</dbReference>
<dbReference type="Proteomes" id="UP000268093">
    <property type="component" value="Unassembled WGS sequence"/>
</dbReference>
<feature type="region of interest" description="Disordered" evidence="1">
    <location>
        <begin position="112"/>
        <end position="151"/>
    </location>
</feature>
<feature type="compositionally biased region" description="Acidic residues" evidence="1">
    <location>
        <begin position="426"/>
        <end position="445"/>
    </location>
</feature>
<feature type="compositionally biased region" description="Low complexity" evidence="1">
    <location>
        <begin position="15"/>
        <end position="24"/>
    </location>
</feature>
<keyword evidence="3" id="KW-1185">Reference proteome</keyword>
<evidence type="ECO:0000313" key="3">
    <source>
        <dbReference type="Proteomes" id="UP000268093"/>
    </source>
</evidence>
<evidence type="ECO:0000313" key="2">
    <source>
        <dbReference type="EMBL" id="RUP49481.1"/>
    </source>
</evidence>
<protein>
    <submittedName>
        <fullName evidence="2">Uncharacterized protein</fullName>
    </submittedName>
</protein>
<feature type="region of interest" description="Disordered" evidence="1">
    <location>
        <begin position="1"/>
        <end position="26"/>
    </location>
</feature>
<dbReference type="AlphaFoldDB" id="A0A433DF47"/>
<organism evidence="2 3">
    <name type="scientific">Jimgerdemannia flammicorona</name>
    <dbReference type="NCBI Taxonomy" id="994334"/>
    <lineage>
        <taxon>Eukaryota</taxon>
        <taxon>Fungi</taxon>
        <taxon>Fungi incertae sedis</taxon>
        <taxon>Mucoromycota</taxon>
        <taxon>Mucoromycotina</taxon>
        <taxon>Endogonomycetes</taxon>
        <taxon>Endogonales</taxon>
        <taxon>Endogonaceae</taxon>
        <taxon>Jimgerdemannia</taxon>
    </lineage>
</organism>
<gene>
    <name evidence="2" type="ORF">BC936DRAFT_142407</name>
</gene>
<reference evidence="2 3" key="1">
    <citation type="journal article" date="2018" name="New Phytol.">
        <title>Phylogenomics of Endogonaceae and evolution of mycorrhizas within Mucoromycota.</title>
        <authorList>
            <person name="Chang Y."/>
            <person name="Desiro A."/>
            <person name="Na H."/>
            <person name="Sandor L."/>
            <person name="Lipzen A."/>
            <person name="Clum A."/>
            <person name="Barry K."/>
            <person name="Grigoriev I.V."/>
            <person name="Martin F.M."/>
            <person name="Stajich J.E."/>
            <person name="Smith M.E."/>
            <person name="Bonito G."/>
            <person name="Spatafora J.W."/>
        </authorList>
    </citation>
    <scope>NUCLEOTIDE SEQUENCE [LARGE SCALE GENOMIC DNA]</scope>
    <source>
        <strain evidence="2 3">GMNB39</strain>
    </source>
</reference>
<feature type="region of interest" description="Disordered" evidence="1">
    <location>
        <begin position="424"/>
        <end position="445"/>
    </location>
</feature>
<feature type="compositionally biased region" description="Polar residues" evidence="1">
    <location>
        <begin position="135"/>
        <end position="150"/>
    </location>
</feature>
<dbReference type="CDD" id="cd00167">
    <property type="entry name" value="SANT"/>
    <property type="match status" value="1"/>
</dbReference>
<sequence length="445" mass="47512">MVHSEQVALGTDSQPPSASSPVAALPLKRGQYKKRKIDPNWIPEDDRLLADAFAEYRDDWIKIKRAMDHRKNVPEIRKRAKELNLVTTLITGESPSLIVRVPVSGSSKRTSKRLAQIAADSTASPTDGAAEGASMRSSTSNDVNNNSGTLEPTPALPVYGVSLPLPHTTQPLNLSYLPIAPRGGFVPIMPAPSKLGGDKVSKKLANASYILERIPCEEDGNSLDEMFGLIFKAAAEEVQDAADSAQAYREVYRFLGTLFADPTTGNGAPRGHIDESVKGTLSEKARTILHTLIENLYTRLKTVGCLEHRRHAVRKLELARAKIRAETSKKRLHSAGDIQTEGEWVGHSGSGAGGSGGEADGVGISRANSNGPAAEVSSGSGVGGILGVATTLPNVINPLNLPVNLLDPFKAVRKVAVEITIPVGDQDGDETEGDDREMEGVEEEI</sequence>
<proteinExistence type="predicted"/>
<feature type="region of interest" description="Disordered" evidence="1">
    <location>
        <begin position="330"/>
        <end position="379"/>
    </location>
</feature>
<name>A0A433DF47_9FUNG</name>
<accession>A0A433DF47</accession>
<evidence type="ECO:0000256" key="1">
    <source>
        <dbReference type="SAM" id="MobiDB-lite"/>
    </source>
</evidence>
<feature type="compositionally biased region" description="Gly residues" evidence="1">
    <location>
        <begin position="348"/>
        <end position="360"/>
    </location>
</feature>
<comment type="caution">
    <text evidence="2">The sequence shown here is derived from an EMBL/GenBank/DDBJ whole genome shotgun (WGS) entry which is preliminary data.</text>
</comment>